<dbReference type="AlphaFoldDB" id="A0A8H7RP52"/>
<evidence type="ECO:0000256" key="1">
    <source>
        <dbReference type="SAM" id="MobiDB-lite"/>
    </source>
</evidence>
<protein>
    <submittedName>
        <fullName evidence="2">Uncharacterized protein</fullName>
    </submittedName>
</protein>
<proteinExistence type="predicted"/>
<accession>A0A8H7RP52</accession>
<keyword evidence="3" id="KW-1185">Reference proteome</keyword>
<organism evidence="2 3">
    <name type="scientific">Circinella minor</name>
    <dbReference type="NCBI Taxonomy" id="1195481"/>
    <lineage>
        <taxon>Eukaryota</taxon>
        <taxon>Fungi</taxon>
        <taxon>Fungi incertae sedis</taxon>
        <taxon>Mucoromycota</taxon>
        <taxon>Mucoromycotina</taxon>
        <taxon>Mucoromycetes</taxon>
        <taxon>Mucorales</taxon>
        <taxon>Lichtheimiaceae</taxon>
        <taxon>Circinella</taxon>
    </lineage>
</organism>
<dbReference type="OrthoDB" id="2274220at2759"/>
<reference evidence="2 3" key="1">
    <citation type="submission" date="2020-12" db="EMBL/GenBank/DDBJ databases">
        <title>Metabolic potential, ecology and presence of endohyphal bacteria is reflected in genomic diversity of Mucoromycotina.</title>
        <authorList>
            <person name="Muszewska A."/>
            <person name="Okrasinska A."/>
            <person name="Steczkiewicz K."/>
            <person name="Drgas O."/>
            <person name="Orlowska M."/>
            <person name="Perlinska-Lenart U."/>
            <person name="Aleksandrzak-Piekarczyk T."/>
            <person name="Szatraj K."/>
            <person name="Zielenkiewicz U."/>
            <person name="Pilsyk S."/>
            <person name="Malc E."/>
            <person name="Mieczkowski P."/>
            <person name="Kruszewska J.S."/>
            <person name="Biernat P."/>
            <person name="Pawlowska J."/>
        </authorList>
    </citation>
    <scope>NUCLEOTIDE SEQUENCE [LARGE SCALE GENOMIC DNA]</scope>
    <source>
        <strain evidence="2 3">CBS 142.35</strain>
    </source>
</reference>
<feature type="region of interest" description="Disordered" evidence="1">
    <location>
        <begin position="158"/>
        <end position="179"/>
    </location>
</feature>
<evidence type="ECO:0000313" key="2">
    <source>
        <dbReference type="EMBL" id="KAG2213717.1"/>
    </source>
</evidence>
<dbReference type="EMBL" id="JAEPRB010000660">
    <property type="protein sequence ID" value="KAG2213717.1"/>
    <property type="molecule type" value="Genomic_DNA"/>
</dbReference>
<gene>
    <name evidence="2" type="ORF">INT45_013804</name>
</gene>
<name>A0A8H7RP52_9FUNG</name>
<evidence type="ECO:0000313" key="3">
    <source>
        <dbReference type="Proteomes" id="UP000646827"/>
    </source>
</evidence>
<feature type="compositionally biased region" description="Polar residues" evidence="1">
    <location>
        <begin position="170"/>
        <end position="179"/>
    </location>
</feature>
<dbReference type="Proteomes" id="UP000646827">
    <property type="component" value="Unassembled WGS sequence"/>
</dbReference>
<comment type="caution">
    <text evidence="2">The sequence shown here is derived from an EMBL/GenBank/DDBJ whole genome shotgun (WGS) entry which is preliminary data.</text>
</comment>
<feature type="non-terminal residue" evidence="2">
    <location>
        <position position="1"/>
    </location>
</feature>
<sequence>LVANGSEQDFVIRCWSNLDRCFEDLGVVARDRTCKSTLVRVNSERRITGLKPIEEQQSSARPDFLVMKEGFDFAILIKFNHNESLLRALKVGALNQNSTRIQGAVLDCPKGYVCRLINTSEYKIPESADMISTQLFPIMKMTLQIKTIVKASMKAVKKHQREQARKEKNPTMSTPKRQTTNTTLRIPETFTIPNAKKSKTNNTDDVLKH</sequence>